<feature type="domain" description="DAGKc" evidence="2">
    <location>
        <begin position="9"/>
        <end position="121"/>
    </location>
</feature>
<name>A0ABM7XEQ6_9BACT</name>
<protein>
    <recommendedName>
        <fullName evidence="2">DAGKc domain-containing protein</fullName>
    </recommendedName>
</protein>
<keyword evidence="4" id="KW-1185">Reference proteome</keyword>
<dbReference type="RefSeq" id="WP_248342832.1">
    <property type="nucleotide sequence ID" value="NZ_AP025592.1"/>
</dbReference>
<dbReference type="Gene3D" id="2.60.200.40">
    <property type="match status" value="1"/>
</dbReference>
<gene>
    <name evidence="3" type="ORF">AMPC_34900</name>
</gene>
<dbReference type="SUPFAM" id="SSF111331">
    <property type="entry name" value="NAD kinase/diacylglycerol kinase-like"/>
    <property type="match status" value="1"/>
</dbReference>
<dbReference type="Proteomes" id="UP001162734">
    <property type="component" value="Chromosome"/>
</dbReference>
<organism evidence="3 4">
    <name type="scientific">Anaeromyxobacter paludicola</name>
    <dbReference type="NCBI Taxonomy" id="2918171"/>
    <lineage>
        <taxon>Bacteria</taxon>
        <taxon>Pseudomonadati</taxon>
        <taxon>Myxococcota</taxon>
        <taxon>Myxococcia</taxon>
        <taxon>Myxococcales</taxon>
        <taxon>Cystobacterineae</taxon>
        <taxon>Anaeromyxobacteraceae</taxon>
        <taxon>Anaeromyxobacter</taxon>
    </lineage>
</organism>
<evidence type="ECO:0000256" key="1">
    <source>
        <dbReference type="SAM" id="MobiDB-lite"/>
    </source>
</evidence>
<evidence type="ECO:0000259" key="2">
    <source>
        <dbReference type="Pfam" id="PF00781"/>
    </source>
</evidence>
<dbReference type="EMBL" id="AP025592">
    <property type="protein sequence ID" value="BDG10377.1"/>
    <property type="molecule type" value="Genomic_DNA"/>
</dbReference>
<dbReference type="InterPro" id="IPR001206">
    <property type="entry name" value="Diacylglycerol_kinase_cat_dom"/>
</dbReference>
<dbReference type="Pfam" id="PF00781">
    <property type="entry name" value="DAGK_cat"/>
    <property type="match status" value="1"/>
</dbReference>
<dbReference type="InterPro" id="IPR017438">
    <property type="entry name" value="ATP-NAD_kinase_N"/>
</dbReference>
<dbReference type="Gene3D" id="3.40.50.10330">
    <property type="entry name" value="Probable inorganic polyphosphate/atp-NAD kinase, domain 1"/>
    <property type="match status" value="1"/>
</dbReference>
<reference evidence="4" key="1">
    <citation type="journal article" date="2022" name="Int. J. Syst. Evol. Microbiol.">
        <title>Anaeromyxobacter oryzae sp. nov., Anaeromyxobacter diazotrophicus sp. nov. and Anaeromyxobacter paludicola sp. nov., isolated from paddy soils.</title>
        <authorList>
            <person name="Itoh H."/>
            <person name="Xu Z."/>
            <person name="Mise K."/>
            <person name="Masuda Y."/>
            <person name="Ushijima N."/>
            <person name="Hayakawa C."/>
            <person name="Shiratori Y."/>
            <person name="Senoo K."/>
        </authorList>
    </citation>
    <scope>NUCLEOTIDE SEQUENCE [LARGE SCALE GENOMIC DNA]</scope>
    <source>
        <strain evidence="4">Red630</strain>
    </source>
</reference>
<sequence>MAVIGIVNNPGSRHNRRHPDTPRRLASLVDGEGLVADASNLEELARALGEFRGAGVEVLGVNGGDGTAHVVLTAAVTAWAGAPLPALLILRGGSMNTVAHGHGLKGTPESILRRWVEGRRERRPLRQVERDLLQVEWGGRPPQYGFLFGTGAVVRFLETYYARGRTTPLRAAALAARAVGSALVRGRFAADLTRREPARVVADGDDWPSLRYLAVLAGSEPDIGLGFKPFARCDEQPGFFHAVGVTSSALTLAAALPAIRLGRPWRRRVAMDAVTRDLAIEAPEPFRFTLDGDLYDSDGSVRITTGPPVRILLP</sequence>
<dbReference type="InterPro" id="IPR016064">
    <property type="entry name" value="NAD/diacylglycerol_kinase_sf"/>
</dbReference>
<evidence type="ECO:0000313" key="4">
    <source>
        <dbReference type="Proteomes" id="UP001162734"/>
    </source>
</evidence>
<evidence type="ECO:0000313" key="3">
    <source>
        <dbReference type="EMBL" id="BDG10377.1"/>
    </source>
</evidence>
<proteinExistence type="predicted"/>
<accession>A0ABM7XEQ6</accession>
<feature type="region of interest" description="Disordered" evidence="1">
    <location>
        <begin position="1"/>
        <end position="22"/>
    </location>
</feature>